<accession>A0A7G8T6R8</accession>
<dbReference type="PANTHER" id="PTHR37829:SF3">
    <property type="entry name" value="PROTEIN JAYE-RELATED"/>
    <property type="match status" value="1"/>
</dbReference>
<gene>
    <name evidence="5" type="ORF">CAFE_18170</name>
    <name evidence="6" type="ORF">HCR03_11105</name>
</gene>
<dbReference type="EMBL" id="VWXL01000052">
    <property type="protein sequence ID" value="MVB11114.1"/>
    <property type="molecule type" value="Genomic_DNA"/>
</dbReference>
<keyword evidence="7" id="KW-1185">Reference proteome</keyword>
<dbReference type="InterPro" id="IPR058531">
    <property type="entry name" value="Baseplate_J_M"/>
</dbReference>
<feature type="domain" description="Baseplate protein J-like barrel" evidence="2">
    <location>
        <begin position="74"/>
        <end position="162"/>
    </location>
</feature>
<evidence type="ECO:0000259" key="4">
    <source>
        <dbReference type="Pfam" id="PF26079"/>
    </source>
</evidence>
<dbReference type="KEGG" id="cfem:HCR03_11105"/>
<dbReference type="OrthoDB" id="371354at2"/>
<dbReference type="InterPro" id="IPR058530">
    <property type="entry name" value="Baseplate_J-like_C"/>
</dbReference>
<protein>
    <submittedName>
        <fullName evidence="5">Baseplate J-like protein</fullName>
    </submittedName>
    <submittedName>
        <fullName evidence="6">Baseplate J/gp47 family protein</fullName>
    </submittedName>
</protein>
<evidence type="ECO:0000313" key="8">
    <source>
        <dbReference type="Proteomes" id="UP000515909"/>
    </source>
</evidence>
<name>A0A6N8HZ33_9FIRM</name>
<sequence length="340" mass="34735">MKKKFTDLAGYSPDDASDLGIRMKLLAGEIYSVETAADWLRRQTFAQTASGRELDYRAQERGIVRKEPVAAHGTLTFSRDSTIWFDLPIDSGIVCSTAGANPVRYVTTQAAVLKAGTLSVDVPAAAQESGCAGNTEAGTVSVLVTPPTAIQAVTNAAAFSGGEDRETDDALRSRLLQSSAAAGNGGNAAYYRDYALACDGVDSASVIPRANGAGTVALYLGGRGCAPSDGVVSRVSEGLNAEREICTKVTVAPAQTVAYNVTAKVTAKTGLASADVIAACKTAVQNYFYGLGVSEQVVPAALVAALFGTGMIGDCSLSTASSPVAANQLAVCGAVTVTVA</sequence>
<evidence type="ECO:0000313" key="6">
    <source>
        <dbReference type="EMBL" id="QNK39309.1"/>
    </source>
</evidence>
<dbReference type="PANTHER" id="PTHR37829">
    <property type="entry name" value="PHAGE-LIKE ELEMENT PBSX PROTEIN XKDT"/>
    <property type="match status" value="1"/>
</dbReference>
<dbReference type="InterPro" id="IPR052399">
    <property type="entry name" value="Phage_Baseplate_Assmbl_Protein"/>
</dbReference>
<reference evidence="6 8" key="2">
    <citation type="submission" date="2020-08" db="EMBL/GenBank/DDBJ databases">
        <title>The isolate Caproiciproducens sp. 7D4C2 produces n-caproate at mildly acidic conditions from hexoses: genome and rBOX comparison with related strains and chain-elongating bacteria.</title>
        <authorList>
            <person name="Esquivel-Elizondo S."/>
            <person name="Bagci C."/>
            <person name="Temovska M."/>
            <person name="Jeon B.S."/>
            <person name="Bessarab I."/>
            <person name="Williams R.B.H."/>
            <person name="Huson D.H."/>
            <person name="Angenent L.T."/>
        </authorList>
    </citation>
    <scope>NUCLEOTIDE SEQUENCE [LARGE SCALE GENOMIC DNA]</scope>
    <source>
        <strain evidence="6 8">7D4C2</strain>
    </source>
</reference>
<dbReference type="Pfam" id="PF26078">
    <property type="entry name" value="Baseplate_J_M"/>
    <property type="match status" value="1"/>
</dbReference>
<dbReference type="Proteomes" id="UP000469440">
    <property type="component" value="Unassembled WGS sequence"/>
</dbReference>
<evidence type="ECO:0000313" key="7">
    <source>
        <dbReference type="Proteomes" id="UP000469440"/>
    </source>
</evidence>
<evidence type="ECO:0000259" key="3">
    <source>
        <dbReference type="Pfam" id="PF26078"/>
    </source>
</evidence>
<evidence type="ECO:0000256" key="1">
    <source>
        <dbReference type="ARBA" id="ARBA00038087"/>
    </source>
</evidence>
<dbReference type="Pfam" id="PF04865">
    <property type="entry name" value="Baseplate_J"/>
    <property type="match status" value="1"/>
</dbReference>
<organism evidence="5 7">
    <name type="scientific">Caproicibacter fermentans</name>
    <dbReference type="NCBI Taxonomy" id="2576756"/>
    <lineage>
        <taxon>Bacteria</taxon>
        <taxon>Bacillati</taxon>
        <taxon>Bacillota</taxon>
        <taxon>Clostridia</taxon>
        <taxon>Eubacteriales</taxon>
        <taxon>Acutalibacteraceae</taxon>
        <taxon>Caproicibacter</taxon>
    </lineage>
</organism>
<dbReference type="Proteomes" id="UP000515909">
    <property type="component" value="Chromosome"/>
</dbReference>
<comment type="similarity">
    <text evidence="1">Belongs to the Mu gp47/PBSX XkdT family.</text>
</comment>
<dbReference type="InterPro" id="IPR006949">
    <property type="entry name" value="Barrel_Baseplate_J-like"/>
</dbReference>
<evidence type="ECO:0000259" key="2">
    <source>
        <dbReference type="Pfam" id="PF04865"/>
    </source>
</evidence>
<proteinExistence type="inferred from homology"/>
<dbReference type="AlphaFoldDB" id="A0A6N8HZ33"/>
<accession>A0A6N8HZ33</accession>
<reference evidence="5 7" key="1">
    <citation type="submission" date="2019-09" db="EMBL/GenBank/DDBJ databases">
        <title>Genome sequence of Clostridium sp. EA1.</title>
        <authorList>
            <person name="Poehlein A."/>
            <person name="Bengelsdorf F.R."/>
            <person name="Daniel R."/>
        </authorList>
    </citation>
    <scope>NUCLEOTIDE SEQUENCE [LARGE SCALE GENOMIC DNA]</scope>
    <source>
        <strain evidence="5 7">EA1</strain>
    </source>
</reference>
<evidence type="ECO:0000313" key="5">
    <source>
        <dbReference type="EMBL" id="MVB11114.1"/>
    </source>
</evidence>
<feature type="domain" description="Baseplate J-like central" evidence="3">
    <location>
        <begin position="184"/>
        <end position="252"/>
    </location>
</feature>
<dbReference type="Pfam" id="PF26079">
    <property type="entry name" value="Baseplate_J_C"/>
    <property type="match status" value="1"/>
</dbReference>
<dbReference type="RefSeq" id="WP_156990445.1">
    <property type="nucleotide sequence ID" value="NZ_CP060286.1"/>
</dbReference>
<dbReference type="EMBL" id="CP060286">
    <property type="protein sequence ID" value="QNK39309.1"/>
    <property type="molecule type" value="Genomic_DNA"/>
</dbReference>
<feature type="domain" description="Baseplate J-like C-terminal" evidence="4">
    <location>
        <begin position="259"/>
        <end position="338"/>
    </location>
</feature>